<dbReference type="RefSeq" id="WP_136841521.1">
    <property type="nucleotide sequence ID" value="NZ_SWBR01000003.1"/>
</dbReference>
<evidence type="ECO:0000313" key="2">
    <source>
        <dbReference type="Proteomes" id="UP000309488"/>
    </source>
</evidence>
<accession>A0A4V5P1R4</accession>
<keyword evidence="2" id="KW-1185">Reference proteome</keyword>
<dbReference type="AlphaFoldDB" id="A0A4V5P1R4"/>
<protein>
    <submittedName>
        <fullName evidence="1">Uncharacterized protein</fullName>
    </submittedName>
</protein>
<evidence type="ECO:0000313" key="1">
    <source>
        <dbReference type="EMBL" id="TKC07995.1"/>
    </source>
</evidence>
<sequence>MYALVDFAIIQKKNVYAAWALYKINAWIDAMEPSKTEEEPPHHRGGLPVLEAEGEVFHKIIDTWVQVFLTSQPNHYFSILLLKKSKTAR</sequence>
<gene>
    <name evidence="1" type="ORF">FA048_12585</name>
</gene>
<name>A0A4V5P1R4_9SPHI</name>
<dbReference type="Proteomes" id="UP000309488">
    <property type="component" value="Unassembled WGS sequence"/>
</dbReference>
<organism evidence="1 2">
    <name type="scientific">Pedobacter polaris</name>
    <dbReference type="NCBI Taxonomy" id="2571273"/>
    <lineage>
        <taxon>Bacteria</taxon>
        <taxon>Pseudomonadati</taxon>
        <taxon>Bacteroidota</taxon>
        <taxon>Sphingobacteriia</taxon>
        <taxon>Sphingobacteriales</taxon>
        <taxon>Sphingobacteriaceae</taxon>
        <taxon>Pedobacter</taxon>
    </lineage>
</organism>
<proteinExistence type="predicted"/>
<reference evidence="1 2" key="1">
    <citation type="submission" date="2019-04" db="EMBL/GenBank/DDBJ databases">
        <title>Pedobacter sp. RP-3-22 sp. nov., isolated from Arctic soil.</title>
        <authorList>
            <person name="Dahal R.H."/>
            <person name="Kim D.-U."/>
        </authorList>
    </citation>
    <scope>NUCLEOTIDE SEQUENCE [LARGE SCALE GENOMIC DNA]</scope>
    <source>
        <strain evidence="1 2">RP-3-22</strain>
    </source>
</reference>
<comment type="caution">
    <text evidence="1">The sequence shown here is derived from an EMBL/GenBank/DDBJ whole genome shotgun (WGS) entry which is preliminary data.</text>
</comment>
<dbReference type="EMBL" id="SWBR01000003">
    <property type="protein sequence ID" value="TKC07995.1"/>
    <property type="molecule type" value="Genomic_DNA"/>
</dbReference>